<reference evidence="1" key="1">
    <citation type="submission" date="2023-02" db="EMBL/GenBank/DDBJ databases">
        <title>Genome of toxic invasive species Heracleum sosnowskyi carries increased number of genes despite the absence of recent whole-genome duplications.</title>
        <authorList>
            <person name="Schelkunov M."/>
            <person name="Shtratnikova V."/>
            <person name="Makarenko M."/>
            <person name="Klepikova A."/>
            <person name="Omelchenko D."/>
            <person name="Novikova G."/>
            <person name="Obukhova E."/>
            <person name="Bogdanov V."/>
            <person name="Penin A."/>
            <person name="Logacheva M."/>
        </authorList>
    </citation>
    <scope>NUCLEOTIDE SEQUENCE</scope>
    <source>
        <strain evidence="1">Hsosn_3</strain>
        <tissue evidence="1">Leaf</tissue>
    </source>
</reference>
<accession>A0AAD8MTE1</accession>
<dbReference type="EMBL" id="JAUIZM010000004">
    <property type="protein sequence ID" value="KAK1388695.1"/>
    <property type="molecule type" value="Genomic_DNA"/>
</dbReference>
<dbReference type="Proteomes" id="UP001237642">
    <property type="component" value="Unassembled WGS sequence"/>
</dbReference>
<keyword evidence="2" id="KW-1185">Reference proteome</keyword>
<reference evidence="1" key="2">
    <citation type="submission" date="2023-05" db="EMBL/GenBank/DDBJ databases">
        <authorList>
            <person name="Schelkunov M.I."/>
        </authorList>
    </citation>
    <scope>NUCLEOTIDE SEQUENCE</scope>
    <source>
        <strain evidence="1">Hsosn_3</strain>
        <tissue evidence="1">Leaf</tissue>
    </source>
</reference>
<name>A0AAD8MTE1_9APIA</name>
<dbReference type="AlphaFoldDB" id="A0AAD8MTE1"/>
<sequence>MILGVSKSKVSNVVFNLVNEEGSNTILDDVGAIRSDANKDFDICGAREEFCSFRYIATLTWKTWSKFLSICDVCFPSQRMRHFYKSFTRRSKLINALSNQNCQGLTFLLLIMLVPSPPQPAETPKAQINLPNSHL</sequence>
<organism evidence="1 2">
    <name type="scientific">Heracleum sosnowskyi</name>
    <dbReference type="NCBI Taxonomy" id="360622"/>
    <lineage>
        <taxon>Eukaryota</taxon>
        <taxon>Viridiplantae</taxon>
        <taxon>Streptophyta</taxon>
        <taxon>Embryophyta</taxon>
        <taxon>Tracheophyta</taxon>
        <taxon>Spermatophyta</taxon>
        <taxon>Magnoliopsida</taxon>
        <taxon>eudicotyledons</taxon>
        <taxon>Gunneridae</taxon>
        <taxon>Pentapetalae</taxon>
        <taxon>asterids</taxon>
        <taxon>campanulids</taxon>
        <taxon>Apiales</taxon>
        <taxon>Apiaceae</taxon>
        <taxon>Apioideae</taxon>
        <taxon>apioid superclade</taxon>
        <taxon>Tordylieae</taxon>
        <taxon>Tordyliinae</taxon>
        <taxon>Heracleum</taxon>
    </lineage>
</organism>
<protein>
    <submittedName>
        <fullName evidence="1">Uncharacterized protein</fullName>
    </submittedName>
</protein>
<evidence type="ECO:0000313" key="1">
    <source>
        <dbReference type="EMBL" id="KAK1388695.1"/>
    </source>
</evidence>
<proteinExistence type="predicted"/>
<comment type="caution">
    <text evidence="1">The sequence shown here is derived from an EMBL/GenBank/DDBJ whole genome shotgun (WGS) entry which is preliminary data.</text>
</comment>
<evidence type="ECO:0000313" key="2">
    <source>
        <dbReference type="Proteomes" id="UP001237642"/>
    </source>
</evidence>
<gene>
    <name evidence="1" type="ORF">POM88_016873</name>
</gene>